<keyword evidence="2" id="KW-0285">Flavoprotein</keyword>
<dbReference type="RefSeq" id="XP_007767675.1">
    <property type="nucleotide sequence ID" value="XM_007769485.1"/>
</dbReference>
<dbReference type="SUPFAM" id="SSF50475">
    <property type="entry name" value="FMN-binding split barrel"/>
    <property type="match status" value="1"/>
</dbReference>
<dbReference type="EMBL" id="JH711577">
    <property type="protein sequence ID" value="EIW81797.1"/>
    <property type="molecule type" value="Genomic_DNA"/>
</dbReference>
<dbReference type="SMART" id="SM00903">
    <property type="entry name" value="Flavin_Reduct"/>
    <property type="match status" value="1"/>
</dbReference>
<evidence type="ECO:0000313" key="7">
    <source>
        <dbReference type="EMBL" id="EIW81797.1"/>
    </source>
</evidence>
<dbReference type="Proteomes" id="UP000053558">
    <property type="component" value="Unassembled WGS sequence"/>
</dbReference>
<evidence type="ECO:0000256" key="3">
    <source>
        <dbReference type="ARBA" id="ARBA00022643"/>
    </source>
</evidence>
<dbReference type="Gene3D" id="2.30.110.10">
    <property type="entry name" value="Electron Transport, Fmn-binding Protein, Chain A"/>
    <property type="match status" value="1"/>
</dbReference>
<evidence type="ECO:0000256" key="5">
    <source>
        <dbReference type="SAM" id="MobiDB-lite"/>
    </source>
</evidence>
<dbReference type="AlphaFoldDB" id="A0A5M3MRV0"/>
<dbReference type="GeneID" id="19198366"/>
<gene>
    <name evidence="7" type="ORF">CONPUDRAFT_102533</name>
</gene>
<comment type="similarity">
    <text evidence="4">Belongs to the flavoredoxin family.</text>
</comment>
<dbReference type="PANTHER" id="PTHR33798:SF5">
    <property type="entry name" value="FLAVIN REDUCTASE LIKE DOMAIN-CONTAINING PROTEIN"/>
    <property type="match status" value="1"/>
</dbReference>
<dbReference type="OrthoDB" id="298012at2759"/>
<evidence type="ECO:0000256" key="2">
    <source>
        <dbReference type="ARBA" id="ARBA00022630"/>
    </source>
</evidence>
<dbReference type="Pfam" id="PF01613">
    <property type="entry name" value="Flavin_Reduct"/>
    <property type="match status" value="1"/>
</dbReference>
<sequence>MSAPPFDTSKRTTFTQGPNPSFQWGTRVGSSELGRQWLEGEKEGWTGIDTAKEDPMKLYKLMISGITPRPIAFVASRDENGVDNLAPFSWFNMVTAHPPLIAFTVARAGGKDKDTAANVKKTGNEGQEGFTVNIISEPFLEQANSCAVDAPAGVSEWDLSGLTKGETKVVKVPRVQESVFSMECVLHQAIDIIHPTTKAHTATHILAYVKYIHVRNDMWAGPSPSAAATSGSREERGGTIDIEKFKPVGRAGDISFTRTGDAMRIPRPAWATEEETVRKFLESVSGDARM</sequence>
<dbReference type="KEGG" id="cput:CONPUDRAFT_102533"/>
<dbReference type="GO" id="GO:0010181">
    <property type="term" value="F:FMN binding"/>
    <property type="evidence" value="ECO:0007669"/>
    <property type="project" value="InterPro"/>
</dbReference>
<name>A0A5M3MRV0_CONPW</name>
<dbReference type="PANTHER" id="PTHR33798">
    <property type="entry name" value="FLAVOPROTEIN OXYGENASE"/>
    <property type="match status" value="1"/>
</dbReference>
<keyword evidence="3" id="KW-0288">FMN</keyword>
<organism evidence="7 8">
    <name type="scientific">Coniophora puteana (strain RWD-64-598)</name>
    <name type="common">Brown rot fungus</name>
    <dbReference type="NCBI Taxonomy" id="741705"/>
    <lineage>
        <taxon>Eukaryota</taxon>
        <taxon>Fungi</taxon>
        <taxon>Dikarya</taxon>
        <taxon>Basidiomycota</taxon>
        <taxon>Agaricomycotina</taxon>
        <taxon>Agaricomycetes</taxon>
        <taxon>Agaricomycetidae</taxon>
        <taxon>Boletales</taxon>
        <taxon>Coniophorineae</taxon>
        <taxon>Coniophoraceae</taxon>
        <taxon>Coniophora</taxon>
    </lineage>
</organism>
<keyword evidence="8" id="KW-1185">Reference proteome</keyword>
<protein>
    <recommendedName>
        <fullName evidence="6">Flavin reductase like domain-containing protein</fullName>
    </recommendedName>
</protein>
<dbReference type="InterPro" id="IPR012349">
    <property type="entry name" value="Split_barrel_FMN-bd"/>
</dbReference>
<reference evidence="8" key="1">
    <citation type="journal article" date="2012" name="Science">
        <title>The Paleozoic origin of enzymatic lignin decomposition reconstructed from 31 fungal genomes.</title>
        <authorList>
            <person name="Floudas D."/>
            <person name="Binder M."/>
            <person name="Riley R."/>
            <person name="Barry K."/>
            <person name="Blanchette R.A."/>
            <person name="Henrissat B."/>
            <person name="Martinez A.T."/>
            <person name="Otillar R."/>
            <person name="Spatafora J.W."/>
            <person name="Yadav J.S."/>
            <person name="Aerts A."/>
            <person name="Benoit I."/>
            <person name="Boyd A."/>
            <person name="Carlson A."/>
            <person name="Copeland A."/>
            <person name="Coutinho P.M."/>
            <person name="de Vries R.P."/>
            <person name="Ferreira P."/>
            <person name="Findley K."/>
            <person name="Foster B."/>
            <person name="Gaskell J."/>
            <person name="Glotzer D."/>
            <person name="Gorecki P."/>
            <person name="Heitman J."/>
            <person name="Hesse C."/>
            <person name="Hori C."/>
            <person name="Igarashi K."/>
            <person name="Jurgens J.A."/>
            <person name="Kallen N."/>
            <person name="Kersten P."/>
            <person name="Kohler A."/>
            <person name="Kuees U."/>
            <person name="Kumar T.K.A."/>
            <person name="Kuo A."/>
            <person name="LaButti K."/>
            <person name="Larrondo L.F."/>
            <person name="Lindquist E."/>
            <person name="Ling A."/>
            <person name="Lombard V."/>
            <person name="Lucas S."/>
            <person name="Lundell T."/>
            <person name="Martin R."/>
            <person name="McLaughlin D.J."/>
            <person name="Morgenstern I."/>
            <person name="Morin E."/>
            <person name="Murat C."/>
            <person name="Nagy L.G."/>
            <person name="Nolan M."/>
            <person name="Ohm R.A."/>
            <person name="Patyshakuliyeva A."/>
            <person name="Rokas A."/>
            <person name="Ruiz-Duenas F.J."/>
            <person name="Sabat G."/>
            <person name="Salamov A."/>
            <person name="Samejima M."/>
            <person name="Schmutz J."/>
            <person name="Slot J.C."/>
            <person name="St John F."/>
            <person name="Stenlid J."/>
            <person name="Sun H."/>
            <person name="Sun S."/>
            <person name="Syed K."/>
            <person name="Tsang A."/>
            <person name="Wiebenga A."/>
            <person name="Young D."/>
            <person name="Pisabarro A."/>
            <person name="Eastwood D.C."/>
            <person name="Martin F."/>
            <person name="Cullen D."/>
            <person name="Grigoriev I.V."/>
            <person name="Hibbett D.S."/>
        </authorList>
    </citation>
    <scope>NUCLEOTIDE SEQUENCE [LARGE SCALE GENOMIC DNA]</scope>
    <source>
        <strain evidence="8">RWD-64-598 SS2</strain>
    </source>
</reference>
<feature type="compositionally biased region" description="Polar residues" evidence="5">
    <location>
        <begin position="11"/>
        <end position="24"/>
    </location>
</feature>
<evidence type="ECO:0000256" key="4">
    <source>
        <dbReference type="ARBA" id="ARBA00038054"/>
    </source>
</evidence>
<comment type="cofactor">
    <cofactor evidence="1">
        <name>FMN</name>
        <dbReference type="ChEBI" id="CHEBI:58210"/>
    </cofactor>
</comment>
<evidence type="ECO:0000256" key="1">
    <source>
        <dbReference type="ARBA" id="ARBA00001917"/>
    </source>
</evidence>
<accession>A0A5M3MRV0</accession>
<feature type="region of interest" description="Disordered" evidence="5">
    <location>
        <begin position="1"/>
        <end position="27"/>
    </location>
</feature>
<proteinExistence type="inferred from homology"/>
<dbReference type="InterPro" id="IPR002563">
    <property type="entry name" value="Flavin_Rdtase-like_dom"/>
</dbReference>
<feature type="domain" description="Flavin reductase like" evidence="6">
    <location>
        <begin position="64"/>
        <end position="221"/>
    </location>
</feature>
<dbReference type="OMA" id="KSPNPNW"/>
<comment type="caution">
    <text evidence="7">The sequence shown here is derived from an EMBL/GenBank/DDBJ whole genome shotgun (WGS) entry which is preliminary data.</text>
</comment>
<evidence type="ECO:0000313" key="8">
    <source>
        <dbReference type="Proteomes" id="UP000053558"/>
    </source>
</evidence>
<evidence type="ECO:0000259" key="6">
    <source>
        <dbReference type="SMART" id="SM00903"/>
    </source>
</evidence>